<dbReference type="AlphaFoldDB" id="A0A2A2G665"/>
<evidence type="ECO:0000313" key="1">
    <source>
        <dbReference type="EMBL" id="PAU92630.1"/>
    </source>
</evidence>
<accession>A0A2A2G665</accession>
<evidence type="ECO:0000313" key="2">
    <source>
        <dbReference type="Proteomes" id="UP000218831"/>
    </source>
</evidence>
<dbReference type="Proteomes" id="UP000218831">
    <property type="component" value="Unassembled WGS sequence"/>
</dbReference>
<dbReference type="EMBL" id="NSKE01000020">
    <property type="protein sequence ID" value="PAU92630.1"/>
    <property type="molecule type" value="Genomic_DNA"/>
</dbReference>
<dbReference type="RefSeq" id="WP_095607795.1">
    <property type="nucleotide sequence ID" value="NZ_NSKE01000020.1"/>
</dbReference>
<name>A0A2A2G665_9BACT</name>
<sequence>MQIDKEVLSDIKRGCNYLIENYDHFADYRDDLEFSDDPDDYNDFDYIPFYFPGEYDYIEVHVANFLRLVDEFPTLEIVNKGRIKTKSLTYQIVSAANGDEEHVIKNFHDFSLPLDNGIHIDVVEKSFIVGLAATKLDAYDEDFLGSISPYLAVEIEYPQDFEKLSEQEEENLIKSYLFEIADSSGISLKYSEINDFDFDHEAWEKEMKEKAVENLRNLEPYNEGMRLFVSALQIEDPELKLLNFYKILEHFAPVVVNIEGNELMRKKLDVAQTKTLDGDFIRSIFDLAKSFEEKFRDEELIKSIFNVSFDFVGLFEHLPNSIRKQVRKQTKFEKLTYETDNDKIATACNMVAKILYATRNRVVHSKSNFSTNGNECPNSDLNQFNEFLKHASSQTIRWYNRLPKHQKSTDIQ</sequence>
<gene>
    <name evidence="1" type="ORF">CK503_15775</name>
</gene>
<organism evidence="1 2">
    <name type="scientific">Fodinibius salipaludis</name>
    <dbReference type="NCBI Taxonomy" id="2032627"/>
    <lineage>
        <taxon>Bacteria</taxon>
        <taxon>Pseudomonadati</taxon>
        <taxon>Balneolota</taxon>
        <taxon>Balneolia</taxon>
        <taxon>Balneolales</taxon>
        <taxon>Balneolaceae</taxon>
        <taxon>Fodinibius</taxon>
    </lineage>
</organism>
<proteinExistence type="predicted"/>
<keyword evidence="2" id="KW-1185">Reference proteome</keyword>
<comment type="caution">
    <text evidence="1">The sequence shown here is derived from an EMBL/GenBank/DDBJ whole genome shotgun (WGS) entry which is preliminary data.</text>
</comment>
<reference evidence="1 2" key="1">
    <citation type="submission" date="2017-08" db="EMBL/GenBank/DDBJ databases">
        <title>Aliifodinibius alkalisoli sp. nov., isolated from saline alkaline soil.</title>
        <authorList>
            <person name="Liu D."/>
            <person name="Zhang G."/>
        </authorList>
    </citation>
    <scope>NUCLEOTIDE SEQUENCE [LARGE SCALE GENOMIC DNA]</scope>
    <source>
        <strain evidence="1 2">WN023</strain>
    </source>
</reference>
<dbReference type="OrthoDB" id="1093973at2"/>
<protein>
    <submittedName>
        <fullName evidence="1">Uncharacterized protein</fullName>
    </submittedName>
</protein>